<evidence type="ECO:0000256" key="4">
    <source>
        <dbReference type="ARBA" id="ARBA00022679"/>
    </source>
</evidence>
<feature type="compositionally biased region" description="Acidic residues" evidence="7">
    <location>
        <begin position="99"/>
        <end position="122"/>
    </location>
</feature>
<name>A0A1L0AXE9_9ASCO</name>
<evidence type="ECO:0000256" key="2">
    <source>
        <dbReference type="ARBA" id="ARBA00013184"/>
    </source>
</evidence>
<gene>
    <name evidence="9" type="ORF">HGUI_00968</name>
</gene>
<feature type="domain" description="Histone acetyl transferase HAT1 N-terminal" evidence="8">
    <location>
        <begin position="14"/>
        <end position="205"/>
    </location>
</feature>
<evidence type="ECO:0000256" key="3">
    <source>
        <dbReference type="ARBA" id="ARBA00021268"/>
    </source>
</evidence>
<dbReference type="VEuPathDB" id="FungiDB:HGUI_00968"/>
<dbReference type="EMBL" id="FQNF01000012">
    <property type="protein sequence ID" value="SGZ38768.1"/>
    <property type="molecule type" value="Genomic_DNA"/>
</dbReference>
<dbReference type="Gene3D" id="3.40.630.30">
    <property type="match status" value="1"/>
</dbReference>
<comment type="similarity">
    <text evidence="1">Belongs to the HAT1 family.</text>
</comment>
<evidence type="ECO:0000256" key="7">
    <source>
        <dbReference type="SAM" id="MobiDB-lite"/>
    </source>
</evidence>
<evidence type="ECO:0000256" key="1">
    <source>
        <dbReference type="ARBA" id="ARBA00010543"/>
    </source>
</evidence>
<sequence>MQEAELENFKPEAWIANATSSTTISLVDSEEGQLASFKPSFTYPIFGETEQVFGYKDLEIILAFDSKNFTPFLNVKYTEKLDDDLLYEKAKMDANVGYQEDEEEHDYEDIEDDDNNEETFEDDEPVEFDPLVKLTKLLPTEDLIIKDEESWTKKCHDDKGLVKGILIKHGKIISSSDKATIYKINISKFKQIHDRLKIFSLLFIEGASYIQDDDDIWDVYIMLEQGSDKIIGYATCYKYWNYRGGSKTFDSLERVPEDYSFKGRISQFLIFPTFQNKKFGSLLYNGIYNCWLKDKLIIEINIEDPNESFDALRDKNDFNRIIKSTEVMSMIDANLFLKSTLSKDDLEKQYVKMLDFLHGSMKFQFKQAQRLLEMVFIYLNLDDFIKLIMMKRVYKQNYELLMEFSKEDRNEKLVETVDNIKQEYFERISLLIESDEPPANKKQKV</sequence>
<dbReference type="EC" id="2.3.1.48" evidence="2"/>
<accession>A0A1L0AXE9</accession>
<feature type="region of interest" description="Disordered" evidence="7">
    <location>
        <begin position="97"/>
        <end position="122"/>
    </location>
</feature>
<dbReference type="Pfam" id="PF10394">
    <property type="entry name" value="Hat1_N"/>
    <property type="match status" value="1"/>
</dbReference>
<comment type="catalytic activity">
    <reaction evidence="6">
        <text>L-lysyl-[protein] + acetyl-CoA = N(6)-acetyl-L-lysyl-[protein] + CoA + H(+)</text>
        <dbReference type="Rhea" id="RHEA:45948"/>
        <dbReference type="Rhea" id="RHEA-COMP:9752"/>
        <dbReference type="Rhea" id="RHEA-COMP:10731"/>
        <dbReference type="ChEBI" id="CHEBI:15378"/>
        <dbReference type="ChEBI" id="CHEBI:29969"/>
        <dbReference type="ChEBI" id="CHEBI:57287"/>
        <dbReference type="ChEBI" id="CHEBI:57288"/>
        <dbReference type="ChEBI" id="CHEBI:61930"/>
        <dbReference type="EC" id="2.3.1.48"/>
    </reaction>
</comment>
<dbReference type="GO" id="GO:0031509">
    <property type="term" value="P:subtelomeric heterochromatin formation"/>
    <property type="evidence" value="ECO:0007669"/>
    <property type="project" value="InterPro"/>
</dbReference>
<evidence type="ECO:0000256" key="5">
    <source>
        <dbReference type="ARBA" id="ARBA00023315"/>
    </source>
</evidence>
<evidence type="ECO:0000313" key="9">
    <source>
        <dbReference type="EMBL" id="SGZ38768.1"/>
    </source>
</evidence>
<dbReference type="PANTHER" id="PTHR12046">
    <property type="entry name" value="HISTONE ACETYLTRANSFERASE TYPE B CATALYTIC SUBUNIT"/>
    <property type="match status" value="1"/>
</dbReference>
<dbReference type="GO" id="GO:0004402">
    <property type="term" value="F:histone acetyltransferase activity"/>
    <property type="evidence" value="ECO:0007669"/>
    <property type="project" value="InterPro"/>
</dbReference>
<dbReference type="AlphaFoldDB" id="A0A1L0AXE9"/>
<dbReference type="OrthoDB" id="10253098at2759"/>
<dbReference type="InterPro" id="IPR019467">
    <property type="entry name" value="Hat1_N"/>
</dbReference>
<evidence type="ECO:0000313" key="10">
    <source>
        <dbReference type="Proteomes" id="UP000183365"/>
    </source>
</evidence>
<dbReference type="Proteomes" id="UP000183365">
    <property type="component" value="Unassembled WGS sequence"/>
</dbReference>
<dbReference type="InterPro" id="IPR037113">
    <property type="entry name" value="Hat1_N_sf"/>
</dbReference>
<dbReference type="Gene3D" id="3.90.360.10">
    <property type="entry name" value="Histone acetyl transferase 1 (HAT1), N-terminal domain"/>
    <property type="match status" value="1"/>
</dbReference>
<evidence type="ECO:0000256" key="6">
    <source>
        <dbReference type="ARBA" id="ARBA00048017"/>
    </source>
</evidence>
<keyword evidence="4" id="KW-0808">Transferase</keyword>
<evidence type="ECO:0000259" key="8">
    <source>
        <dbReference type="Pfam" id="PF10394"/>
    </source>
</evidence>
<dbReference type="InterPro" id="IPR017380">
    <property type="entry name" value="Hist_AcTrfase_B-typ_cat-su"/>
</dbReference>
<keyword evidence="10" id="KW-1185">Reference proteome</keyword>
<organism evidence="9 10">
    <name type="scientific">Hanseniaspora guilliermondii</name>
    <dbReference type="NCBI Taxonomy" id="56406"/>
    <lineage>
        <taxon>Eukaryota</taxon>
        <taxon>Fungi</taxon>
        <taxon>Dikarya</taxon>
        <taxon>Ascomycota</taxon>
        <taxon>Saccharomycotina</taxon>
        <taxon>Saccharomycetes</taxon>
        <taxon>Saccharomycodales</taxon>
        <taxon>Saccharomycodaceae</taxon>
        <taxon>Hanseniaspora</taxon>
    </lineage>
</organism>
<keyword evidence="5" id="KW-0012">Acyltransferase</keyword>
<protein>
    <recommendedName>
        <fullName evidence="3">Histone acetyltransferase type B catalytic subunit</fullName>
        <ecNumber evidence="2">2.3.1.48</ecNumber>
    </recommendedName>
</protein>
<dbReference type="GO" id="GO:0005634">
    <property type="term" value="C:nucleus"/>
    <property type="evidence" value="ECO:0007669"/>
    <property type="project" value="InterPro"/>
</dbReference>
<proteinExistence type="inferred from homology"/>
<dbReference type="InterPro" id="IPR016181">
    <property type="entry name" value="Acyl_CoA_acyltransferase"/>
</dbReference>
<dbReference type="GO" id="GO:0000781">
    <property type="term" value="C:chromosome, telomeric region"/>
    <property type="evidence" value="ECO:0007669"/>
    <property type="project" value="GOC"/>
</dbReference>
<dbReference type="SUPFAM" id="SSF55729">
    <property type="entry name" value="Acyl-CoA N-acyltransferases (Nat)"/>
    <property type="match status" value="1"/>
</dbReference>
<reference evidence="10" key="1">
    <citation type="submission" date="2016-11" db="EMBL/GenBank/DDBJ databases">
        <authorList>
            <person name="Guldener U."/>
        </authorList>
    </citation>
    <scope>NUCLEOTIDE SEQUENCE [LARGE SCALE GENOMIC DNA]</scope>
</reference>